<dbReference type="Proteomes" id="UP000307749">
    <property type="component" value="Unassembled WGS sequence"/>
</dbReference>
<dbReference type="EMBL" id="MWQO01000014">
    <property type="protein sequence ID" value="THD11333.1"/>
    <property type="molecule type" value="Genomic_DNA"/>
</dbReference>
<dbReference type="AlphaFoldDB" id="A0A4S3KQL1"/>
<name>A0A4S3KQL1_9GAMM</name>
<comment type="caution">
    <text evidence="1">The sequence shown here is derived from an EMBL/GenBank/DDBJ whole genome shotgun (WGS) entry which is preliminary data.</text>
</comment>
<evidence type="ECO:0000313" key="2">
    <source>
        <dbReference type="Proteomes" id="UP000307749"/>
    </source>
</evidence>
<evidence type="ECO:0000313" key="1">
    <source>
        <dbReference type="EMBL" id="THD11333.1"/>
    </source>
</evidence>
<proteinExistence type="predicted"/>
<gene>
    <name evidence="1" type="ORF">B1806_04220</name>
</gene>
<dbReference type="OrthoDB" id="9034828at2"/>
<organism evidence="1 2">
    <name type="scientific">Metallibacterium scheffleri</name>
    <dbReference type="NCBI Taxonomy" id="993689"/>
    <lineage>
        <taxon>Bacteria</taxon>
        <taxon>Pseudomonadati</taxon>
        <taxon>Pseudomonadota</taxon>
        <taxon>Gammaproteobacteria</taxon>
        <taxon>Lysobacterales</taxon>
        <taxon>Rhodanobacteraceae</taxon>
        <taxon>Metallibacterium</taxon>
    </lineage>
</organism>
<protein>
    <submittedName>
        <fullName evidence="1">Uncharacterized protein</fullName>
    </submittedName>
</protein>
<accession>A0A4S3KQL1</accession>
<sequence length="113" mass="12151">MFTLADVEICIAALCRDNGDDPEDYTATEVLARAAWSAECKLGAALHIERGKCLAMASCIECGCDDLHACAEGCSWLRVDRKTGLGLCSMCTSRLADWDAGNRTLAWNTSNSV</sequence>
<reference evidence="1 2" key="1">
    <citation type="submission" date="2017-02" db="EMBL/GenBank/DDBJ databases">
        <title>Whole genome sequencing of Metallibacterium scheffleri DSM 24874 (T).</title>
        <authorList>
            <person name="Kumar S."/>
            <person name="Patil P."/>
            <person name="Patil P.B."/>
        </authorList>
    </citation>
    <scope>NUCLEOTIDE SEQUENCE [LARGE SCALE GENOMIC DNA]</scope>
    <source>
        <strain evidence="1 2">DSM 24874</strain>
    </source>
</reference>
<keyword evidence="2" id="KW-1185">Reference proteome</keyword>